<dbReference type="Proteomes" id="UP000271193">
    <property type="component" value="Chromosome"/>
</dbReference>
<reference evidence="3" key="1">
    <citation type="submission" date="2018-11" db="EMBL/GenBank/DDBJ databases">
        <title>Proposal to divide the Flavobacteriaceae and reorganize its genera based on Amino Acid Identity values calculated from whole genome sequences.</title>
        <authorList>
            <person name="Nicholson A.C."/>
            <person name="Gulvik C.A."/>
            <person name="Whitney A.M."/>
            <person name="Humrighouse B.W."/>
            <person name="Bell M."/>
            <person name="Holmes B."/>
            <person name="Steigerwalt A.G."/>
            <person name="Villarma A."/>
            <person name="Sheth M."/>
            <person name="Batra D."/>
            <person name="Pryor J."/>
            <person name="Bernardet J.-F."/>
            <person name="Hugo C."/>
            <person name="Kampfer P."/>
            <person name="Newman J."/>
            <person name="McQuiston J.R."/>
        </authorList>
    </citation>
    <scope>NUCLEOTIDE SEQUENCE [LARGE SCALE GENOMIC DNA]</scope>
    <source>
        <strain evidence="3">G0229</strain>
    </source>
</reference>
<feature type="compositionally biased region" description="Acidic residues" evidence="1">
    <location>
        <begin position="238"/>
        <end position="248"/>
    </location>
</feature>
<feature type="compositionally biased region" description="Polar residues" evidence="1">
    <location>
        <begin position="249"/>
        <end position="259"/>
    </location>
</feature>
<accession>A0A3G6TIK9</accession>
<dbReference type="AlphaFoldDB" id="A0A3G6TIK9"/>
<evidence type="ECO:0000313" key="2">
    <source>
        <dbReference type="EMBL" id="AZB27599.1"/>
    </source>
</evidence>
<name>A0A3G6TIK9_9FLAO</name>
<keyword evidence="3" id="KW-1185">Reference proteome</keyword>
<dbReference type="KEGG" id="cben:EG339_08575"/>
<dbReference type="Pfam" id="PF14025">
    <property type="entry name" value="DUF4241"/>
    <property type="match status" value="1"/>
</dbReference>
<gene>
    <name evidence="2" type="ORF">EG339_08575</name>
</gene>
<sequence>MNESWMQKWEEIKDKLVSPVDIETYFISDEIMEQKMETMEIGNVSLPSGKVIVRDPLVYLNQKEQPFFVEVPRGDFPVTVAVVKLEDWGDRYAAVKVEFTKEKPVLYREALIGIENIEDVNDDAFFGFNVDAGLACITDPEVVPYVEKFIEELDVANIYDDYFAELFAKSYKENPKNQRDLGDWINWKVPNTEYQIPIFASGVGDGVYPVYFAYDGQGQLCGLYIHFIDIELELSEYDEENDDEEDETSGQQDNFVFLK</sequence>
<organism evidence="2 3">
    <name type="scientific">Chryseobacterium bernardetii</name>
    <dbReference type="NCBI Taxonomy" id="1241978"/>
    <lineage>
        <taxon>Bacteria</taxon>
        <taxon>Pseudomonadati</taxon>
        <taxon>Bacteroidota</taxon>
        <taxon>Flavobacteriia</taxon>
        <taxon>Flavobacteriales</taxon>
        <taxon>Weeksellaceae</taxon>
        <taxon>Chryseobacterium group</taxon>
        <taxon>Chryseobacterium</taxon>
    </lineage>
</organism>
<proteinExistence type="predicted"/>
<evidence type="ECO:0000256" key="1">
    <source>
        <dbReference type="SAM" id="MobiDB-lite"/>
    </source>
</evidence>
<dbReference type="InterPro" id="IPR025335">
    <property type="entry name" value="DUF4241"/>
</dbReference>
<protein>
    <submittedName>
        <fullName evidence="2">DUF4241 domain-containing protein</fullName>
    </submittedName>
</protein>
<dbReference type="EMBL" id="CP033932">
    <property type="protein sequence ID" value="AZB27599.1"/>
    <property type="molecule type" value="Genomic_DNA"/>
</dbReference>
<feature type="region of interest" description="Disordered" evidence="1">
    <location>
        <begin position="238"/>
        <end position="259"/>
    </location>
</feature>
<evidence type="ECO:0000313" key="3">
    <source>
        <dbReference type="Proteomes" id="UP000271193"/>
    </source>
</evidence>